<dbReference type="EMBL" id="PVNP01000076">
    <property type="protein sequence ID" value="PRO73960.1"/>
    <property type="molecule type" value="Genomic_DNA"/>
</dbReference>
<dbReference type="Proteomes" id="UP000238949">
    <property type="component" value="Unassembled WGS sequence"/>
</dbReference>
<protein>
    <submittedName>
        <fullName evidence="3">Ferrous iron transport protein A</fullName>
    </submittedName>
</protein>
<comment type="caution">
    <text evidence="3">The sequence shown here is derived from an EMBL/GenBank/DDBJ whole genome shotgun (WGS) entry which is preliminary data.</text>
</comment>
<evidence type="ECO:0000256" key="1">
    <source>
        <dbReference type="ARBA" id="ARBA00023004"/>
    </source>
</evidence>
<dbReference type="Gene3D" id="2.30.30.90">
    <property type="match status" value="1"/>
</dbReference>
<dbReference type="RefSeq" id="WP_105934207.1">
    <property type="nucleotide sequence ID" value="NZ_PVNP01000076.1"/>
</dbReference>
<proteinExistence type="predicted"/>
<accession>A0A2S9VBY6</accession>
<dbReference type="GO" id="GO:0046914">
    <property type="term" value="F:transition metal ion binding"/>
    <property type="evidence" value="ECO:0007669"/>
    <property type="project" value="InterPro"/>
</dbReference>
<keyword evidence="1" id="KW-0408">Iron</keyword>
<dbReference type="InterPro" id="IPR007167">
    <property type="entry name" value="Fe-transptr_FeoA-like"/>
</dbReference>
<dbReference type="OrthoDB" id="5770927at2"/>
<evidence type="ECO:0000259" key="2">
    <source>
        <dbReference type="SMART" id="SM00899"/>
    </source>
</evidence>
<dbReference type="Pfam" id="PF04023">
    <property type="entry name" value="FeoA"/>
    <property type="match status" value="1"/>
</dbReference>
<evidence type="ECO:0000313" key="3">
    <source>
        <dbReference type="EMBL" id="PRO73960.1"/>
    </source>
</evidence>
<name>A0A2S9VBY6_9ALTE</name>
<keyword evidence="4" id="KW-1185">Reference proteome</keyword>
<feature type="domain" description="Ferrous iron transporter FeoA-like" evidence="2">
    <location>
        <begin position="1"/>
        <end position="75"/>
    </location>
</feature>
<organism evidence="3 4">
    <name type="scientific">Alteromonas alba</name>
    <dbReference type="NCBI Taxonomy" id="2079529"/>
    <lineage>
        <taxon>Bacteria</taxon>
        <taxon>Pseudomonadati</taxon>
        <taxon>Pseudomonadota</taxon>
        <taxon>Gammaproteobacteria</taxon>
        <taxon>Alteromonadales</taxon>
        <taxon>Alteromonadaceae</taxon>
        <taxon>Alteromonas/Salinimonas group</taxon>
        <taxon>Alteromonas</taxon>
    </lineage>
</organism>
<dbReference type="InterPro" id="IPR008988">
    <property type="entry name" value="Transcriptional_repressor_C"/>
</dbReference>
<evidence type="ECO:0000313" key="4">
    <source>
        <dbReference type="Proteomes" id="UP000238949"/>
    </source>
</evidence>
<dbReference type="InterPro" id="IPR038157">
    <property type="entry name" value="FeoA_core_dom"/>
</dbReference>
<dbReference type="SUPFAM" id="SSF50037">
    <property type="entry name" value="C-terminal domain of transcriptional repressors"/>
    <property type="match status" value="1"/>
</dbReference>
<gene>
    <name evidence="3" type="ORF">C6Y40_08445</name>
</gene>
<dbReference type="AlphaFoldDB" id="A0A2S9VBY6"/>
<sequence length="77" mass="8358">MTLWELGKSKSAKVTQIDASLDQQIIARLSEMGLSTGRDVQCIRRGPLGGPMVMQLGGSIFAMEHDLATRIQISPTD</sequence>
<dbReference type="SMART" id="SM00899">
    <property type="entry name" value="FeoA"/>
    <property type="match status" value="1"/>
</dbReference>
<reference evidence="4" key="1">
    <citation type="journal article" date="2020" name="Int. J. Syst. Evol. Microbiol.">
        <title>Alteromonas alba sp. nov., a marine bacterium isolated from the seawater of the West Pacific Ocean.</title>
        <authorList>
            <person name="Sun C."/>
            <person name="Wu Y.-H."/>
            <person name="Xamxidin M."/>
            <person name="Cheng H."/>
            <person name="Xu X.-W."/>
        </authorList>
    </citation>
    <scope>NUCLEOTIDE SEQUENCE [LARGE SCALE GENOMIC DNA]</scope>
    <source>
        <strain evidence="4">190</strain>
    </source>
</reference>